<dbReference type="EMBL" id="KI630608">
    <property type="protein sequence ID" value="EYU35644.1"/>
    <property type="molecule type" value="Genomic_DNA"/>
</dbReference>
<evidence type="ECO:0000256" key="3">
    <source>
        <dbReference type="ARBA" id="ARBA00023134"/>
    </source>
</evidence>
<dbReference type="PROSITE" id="PS51720">
    <property type="entry name" value="G_AIG1"/>
    <property type="match status" value="1"/>
</dbReference>
<dbReference type="SUPFAM" id="SSF52540">
    <property type="entry name" value="P-loop containing nucleoside triphosphate hydrolases"/>
    <property type="match status" value="1"/>
</dbReference>
<dbReference type="eggNOG" id="ENOG502R7PE">
    <property type="taxonomic scope" value="Eukaryota"/>
</dbReference>
<dbReference type="Proteomes" id="UP000030748">
    <property type="component" value="Unassembled WGS sequence"/>
</dbReference>
<accession>A0A022R6M3</accession>
<gene>
    <name evidence="6" type="ORF">MIMGU_mgv1a018706mg</name>
</gene>
<keyword evidence="3" id="KW-0342">GTP-binding</keyword>
<dbReference type="PANTHER" id="PTHR10903">
    <property type="entry name" value="GTPASE, IMAP FAMILY MEMBER-RELATED"/>
    <property type="match status" value="1"/>
</dbReference>
<evidence type="ECO:0000259" key="5">
    <source>
        <dbReference type="PROSITE" id="PS51720"/>
    </source>
</evidence>
<organism evidence="6 7">
    <name type="scientific">Erythranthe guttata</name>
    <name type="common">Yellow monkey flower</name>
    <name type="synonym">Mimulus guttatus</name>
    <dbReference type="NCBI Taxonomy" id="4155"/>
    <lineage>
        <taxon>Eukaryota</taxon>
        <taxon>Viridiplantae</taxon>
        <taxon>Streptophyta</taxon>
        <taxon>Embryophyta</taxon>
        <taxon>Tracheophyta</taxon>
        <taxon>Spermatophyta</taxon>
        <taxon>Magnoliopsida</taxon>
        <taxon>eudicotyledons</taxon>
        <taxon>Gunneridae</taxon>
        <taxon>Pentapetalae</taxon>
        <taxon>asterids</taxon>
        <taxon>lamiids</taxon>
        <taxon>Lamiales</taxon>
        <taxon>Phrymaceae</taxon>
        <taxon>Erythranthe</taxon>
    </lineage>
</organism>
<name>A0A022R6M3_ERYGU</name>
<dbReference type="Gene3D" id="3.40.50.300">
    <property type="entry name" value="P-loop containing nucleotide triphosphate hydrolases"/>
    <property type="match status" value="1"/>
</dbReference>
<dbReference type="InterPro" id="IPR006703">
    <property type="entry name" value="G_AIG1"/>
</dbReference>
<protein>
    <recommendedName>
        <fullName evidence="5">AIG1-type G domain-containing protein</fullName>
    </recommendedName>
</protein>
<dbReference type="PANTHER" id="PTHR10903:SF184">
    <property type="entry name" value="GTP-BINDING PROTEIN A"/>
    <property type="match status" value="1"/>
</dbReference>
<dbReference type="AlphaFoldDB" id="A0A022R6M3"/>
<feature type="domain" description="AIG1-type G" evidence="5">
    <location>
        <begin position="9"/>
        <end position="207"/>
    </location>
</feature>
<dbReference type="InterPro" id="IPR027417">
    <property type="entry name" value="P-loop_NTPase"/>
</dbReference>
<dbReference type="Pfam" id="PF04548">
    <property type="entry name" value="AIG1"/>
    <property type="match status" value="1"/>
</dbReference>
<reference evidence="6 7" key="1">
    <citation type="journal article" date="2013" name="Proc. Natl. Acad. Sci. U.S.A.">
        <title>Fine-scale variation in meiotic recombination in Mimulus inferred from population shotgun sequencing.</title>
        <authorList>
            <person name="Hellsten U."/>
            <person name="Wright K.M."/>
            <person name="Jenkins J."/>
            <person name="Shu S."/>
            <person name="Yuan Y."/>
            <person name="Wessler S.R."/>
            <person name="Schmutz J."/>
            <person name="Willis J.H."/>
            <person name="Rokhsar D.S."/>
        </authorList>
    </citation>
    <scope>NUCLEOTIDE SEQUENCE [LARGE SCALE GENOMIC DNA]</scope>
    <source>
        <strain evidence="7">cv. DUN x IM62</strain>
    </source>
</reference>
<dbReference type="GO" id="GO:0003924">
    <property type="term" value="F:GTPase activity"/>
    <property type="evidence" value="ECO:0000318"/>
    <property type="project" value="GO_Central"/>
</dbReference>
<evidence type="ECO:0000313" key="6">
    <source>
        <dbReference type="EMBL" id="EYU35644.1"/>
    </source>
</evidence>
<keyword evidence="7" id="KW-1185">Reference proteome</keyword>
<evidence type="ECO:0000313" key="7">
    <source>
        <dbReference type="Proteomes" id="UP000030748"/>
    </source>
</evidence>
<feature type="coiled-coil region" evidence="4">
    <location>
        <begin position="263"/>
        <end position="299"/>
    </location>
</feature>
<keyword evidence="4" id="KW-0175">Coiled coil</keyword>
<dbReference type="InterPro" id="IPR045058">
    <property type="entry name" value="GIMA/IAN/Toc"/>
</dbReference>
<dbReference type="STRING" id="4155.A0A022R6M3"/>
<dbReference type="FunFam" id="3.40.50.300:FF:000840">
    <property type="entry name" value="Immune-associated nucleotide-binding protein 9"/>
    <property type="match status" value="1"/>
</dbReference>
<feature type="non-terminal residue" evidence="6">
    <location>
        <position position="1"/>
    </location>
</feature>
<sequence>ESSTPPSQEMAKTIVLVGRTSHGKSATGNSIVGKKAFKSMLKTTGVITSTCEMHRTLLENGHKLNVIDTPGLFDFSVESEFIGKEIAKCINLAKDGIHAILLVVSIRTRFSRKEEEAGLLILHAFFGVKITDYMIVVFTGGDELEDDETLDDYLSREYCLEPILKAQISLNEAQKSEQVKQLLALVNVVVDKNGGRPYRSKPFVEVKEKDKLESQKSYEKQLKTLTKMVDLKLKGSYDKIAQQIDELKLKESYGKLAQQIAELKLKESYYDKLAQQIDELKLNERSDKLAQQIRELKLKESYDKLAQQITEIKLKESSDKLAQQITELKLKEDYDKLAQQIAELKLKQSYYDKLAQQIDELKVKESSDKRAQQIAELKLKDRRAMINLHNK</sequence>
<comment type="similarity">
    <text evidence="1">Belongs to the TRAFAC class TrmE-Era-EngA-EngB-Septin-like GTPase superfamily. AIG1/Toc34/Toc159-like paraseptin GTPase family. IAN subfamily.</text>
</comment>
<keyword evidence="2" id="KW-0547">Nucleotide-binding</keyword>
<evidence type="ECO:0000256" key="4">
    <source>
        <dbReference type="SAM" id="Coils"/>
    </source>
</evidence>
<evidence type="ECO:0000256" key="1">
    <source>
        <dbReference type="ARBA" id="ARBA00008535"/>
    </source>
</evidence>
<dbReference type="GO" id="GO:0005525">
    <property type="term" value="F:GTP binding"/>
    <property type="evidence" value="ECO:0007669"/>
    <property type="project" value="UniProtKB-KW"/>
</dbReference>
<proteinExistence type="inferred from homology"/>
<evidence type="ECO:0000256" key="2">
    <source>
        <dbReference type="ARBA" id="ARBA00022741"/>
    </source>
</evidence>